<evidence type="ECO:0000313" key="2">
    <source>
        <dbReference type="Proteomes" id="UP001281147"/>
    </source>
</evidence>
<dbReference type="EMBL" id="JAUTXU010000198">
    <property type="protein sequence ID" value="KAK3699350.1"/>
    <property type="molecule type" value="Genomic_DNA"/>
</dbReference>
<keyword evidence="2" id="KW-1185">Reference proteome</keyword>
<name>A0ACC3MNQ2_9PEZI</name>
<protein>
    <submittedName>
        <fullName evidence="1">Uncharacterized protein</fullName>
    </submittedName>
</protein>
<evidence type="ECO:0000313" key="1">
    <source>
        <dbReference type="EMBL" id="KAK3699350.1"/>
    </source>
</evidence>
<dbReference type="Proteomes" id="UP001281147">
    <property type="component" value="Unassembled WGS sequence"/>
</dbReference>
<sequence length="372" mass="42244">MMKTKYALAYSKSNNHELQSFIRSRGLDIQLRTQEHRKPAIRQLRKADLDMQFRFLDLSPEMIHEEAEGILLHENTIRIIFYLRSERQEATNIQEDVGVLRINGHSLPLKTVELNRLPSRWPRLVLRTSRISVVCNLKSSRWGGRRTKVGTAPAINSALHHLFYSLRADPGIRRVNISVVMGQWMRPDRFENFLYPLKLLGTGAQLDLKGVPADITERIKSETNKFPALQSLDIYAKYASLRDEATAFASFTTKVALAGRAHWLKVSWDSFHLYFDQLKTAELDRRIGEMLEGIESVLNEQDAKVLTQSLHAANLPDATHVEAADDLRTFQRLREARAVTLGARIEGAVGVGKGAVAVLSKFVPHFLKLSLQ</sequence>
<accession>A0ACC3MNQ2</accession>
<comment type="caution">
    <text evidence="1">The sequence shown here is derived from an EMBL/GenBank/DDBJ whole genome shotgun (WGS) entry which is preliminary data.</text>
</comment>
<organism evidence="1 2">
    <name type="scientific">Vermiconidia calcicola</name>
    <dbReference type="NCBI Taxonomy" id="1690605"/>
    <lineage>
        <taxon>Eukaryota</taxon>
        <taxon>Fungi</taxon>
        <taxon>Dikarya</taxon>
        <taxon>Ascomycota</taxon>
        <taxon>Pezizomycotina</taxon>
        <taxon>Dothideomycetes</taxon>
        <taxon>Dothideomycetidae</taxon>
        <taxon>Mycosphaerellales</taxon>
        <taxon>Extremaceae</taxon>
        <taxon>Vermiconidia</taxon>
    </lineage>
</organism>
<proteinExistence type="predicted"/>
<gene>
    <name evidence="1" type="ORF">LTR37_016502</name>
</gene>
<reference evidence="1" key="1">
    <citation type="submission" date="2023-07" db="EMBL/GenBank/DDBJ databases">
        <title>Black Yeasts Isolated from many extreme environments.</title>
        <authorList>
            <person name="Coleine C."/>
            <person name="Stajich J.E."/>
            <person name="Selbmann L."/>
        </authorList>
    </citation>
    <scope>NUCLEOTIDE SEQUENCE</scope>
    <source>
        <strain evidence="1">CCFEE 5714</strain>
    </source>
</reference>